<dbReference type="AlphaFoldDB" id="M5G512"/>
<dbReference type="PROSITE" id="PS50011">
    <property type="entry name" value="PROTEIN_KINASE_DOM"/>
    <property type="match status" value="1"/>
</dbReference>
<dbReference type="OMA" id="WMENTDS"/>
<dbReference type="InterPro" id="IPR000719">
    <property type="entry name" value="Prot_kinase_dom"/>
</dbReference>
<keyword evidence="3" id="KW-1185">Reference proteome</keyword>
<dbReference type="GO" id="GO:0004674">
    <property type="term" value="F:protein serine/threonine kinase activity"/>
    <property type="evidence" value="ECO:0007669"/>
    <property type="project" value="TreeGrafter"/>
</dbReference>
<dbReference type="EMBL" id="JH795872">
    <property type="protein sequence ID" value="EJT98842.1"/>
    <property type="molecule type" value="Genomic_DNA"/>
</dbReference>
<evidence type="ECO:0000313" key="2">
    <source>
        <dbReference type="EMBL" id="EJT98842.1"/>
    </source>
</evidence>
<dbReference type="SUPFAM" id="SSF56112">
    <property type="entry name" value="Protein kinase-like (PK-like)"/>
    <property type="match status" value="1"/>
</dbReference>
<sequence>EIRIWSQLRHDNLLPLLGISTKWGVEELCMVSPWQRNGTAISYLEQNWQDNDEGHDLVLNLILGIAYGLEYLHNQTPPVVHGDIKGNNVLVSDDGNALLADFGLSTVVEDIDPGITSMLYAGSLPWMSPERMDPSRFALDIRTARTPASDMWSFGMTIYEVLLVYQISACFFSYAPARLRKSTLL</sequence>
<evidence type="ECO:0000259" key="1">
    <source>
        <dbReference type="PROSITE" id="PS50011"/>
    </source>
</evidence>
<keyword evidence="2" id="KW-0808">Transferase</keyword>
<dbReference type="PROSITE" id="PS00108">
    <property type="entry name" value="PROTEIN_KINASE_ST"/>
    <property type="match status" value="1"/>
</dbReference>
<gene>
    <name evidence="2" type="ORF">DACRYDRAFT_56951</name>
</gene>
<dbReference type="GeneID" id="63690469"/>
<evidence type="ECO:0000313" key="3">
    <source>
        <dbReference type="Proteomes" id="UP000030653"/>
    </source>
</evidence>
<reference evidence="2 3" key="1">
    <citation type="journal article" date="2012" name="Science">
        <title>The Paleozoic origin of enzymatic lignin decomposition reconstructed from 31 fungal genomes.</title>
        <authorList>
            <person name="Floudas D."/>
            <person name="Binder M."/>
            <person name="Riley R."/>
            <person name="Barry K."/>
            <person name="Blanchette R.A."/>
            <person name="Henrissat B."/>
            <person name="Martinez A.T."/>
            <person name="Otillar R."/>
            <person name="Spatafora J.W."/>
            <person name="Yadav J.S."/>
            <person name="Aerts A."/>
            <person name="Benoit I."/>
            <person name="Boyd A."/>
            <person name="Carlson A."/>
            <person name="Copeland A."/>
            <person name="Coutinho P.M."/>
            <person name="de Vries R.P."/>
            <person name="Ferreira P."/>
            <person name="Findley K."/>
            <person name="Foster B."/>
            <person name="Gaskell J."/>
            <person name="Glotzer D."/>
            <person name="Gorecki P."/>
            <person name="Heitman J."/>
            <person name="Hesse C."/>
            <person name="Hori C."/>
            <person name="Igarashi K."/>
            <person name="Jurgens J.A."/>
            <person name="Kallen N."/>
            <person name="Kersten P."/>
            <person name="Kohler A."/>
            <person name="Kuees U."/>
            <person name="Kumar T.K.A."/>
            <person name="Kuo A."/>
            <person name="LaButti K."/>
            <person name="Larrondo L.F."/>
            <person name="Lindquist E."/>
            <person name="Ling A."/>
            <person name="Lombard V."/>
            <person name="Lucas S."/>
            <person name="Lundell T."/>
            <person name="Martin R."/>
            <person name="McLaughlin D.J."/>
            <person name="Morgenstern I."/>
            <person name="Morin E."/>
            <person name="Murat C."/>
            <person name="Nagy L.G."/>
            <person name="Nolan M."/>
            <person name="Ohm R.A."/>
            <person name="Patyshakuliyeva A."/>
            <person name="Rokas A."/>
            <person name="Ruiz-Duenas F.J."/>
            <person name="Sabat G."/>
            <person name="Salamov A."/>
            <person name="Samejima M."/>
            <person name="Schmutz J."/>
            <person name="Slot J.C."/>
            <person name="St John F."/>
            <person name="Stenlid J."/>
            <person name="Sun H."/>
            <person name="Sun S."/>
            <person name="Syed K."/>
            <person name="Tsang A."/>
            <person name="Wiebenga A."/>
            <person name="Young D."/>
            <person name="Pisabarro A."/>
            <person name="Eastwood D.C."/>
            <person name="Martin F."/>
            <person name="Cullen D."/>
            <person name="Grigoriev I.V."/>
            <person name="Hibbett D.S."/>
        </authorList>
    </citation>
    <scope>NUCLEOTIDE SEQUENCE [LARGE SCALE GENOMIC DNA]</scope>
    <source>
        <strain evidence="2 3">DJM-731 SS1</strain>
    </source>
</reference>
<protein>
    <submittedName>
        <fullName evidence="2">Kinase-like protein</fullName>
    </submittedName>
</protein>
<dbReference type="InterPro" id="IPR008271">
    <property type="entry name" value="Ser/Thr_kinase_AS"/>
</dbReference>
<feature type="non-terminal residue" evidence="2">
    <location>
        <position position="185"/>
    </location>
</feature>
<dbReference type="GO" id="GO:0005524">
    <property type="term" value="F:ATP binding"/>
    <property type="evidence" value="ECO:0007669"/>
    <property type="project" value="InterPro"/>
</dbReference>
<dbReference type="PANTHER" id="PTHR44329:SF214">
    <property type="entry name" value="PROTEIN KINASE DOMAIN-CONTAINING PROTEIN"/>
    <property type="match status" value="1"/>
</dbReference>
<dbReference type="Gene3D" id="1.10.510.10">
    <property type="entry name" value="Transferase(Phosphotransferase) domain 1"/>
    <property type="match status" value="1"/>
</dbReference>
<dbReference type="OrthoDB" id="4062651at2759"/>
<dbReference type="Proteomes" id="UP000030653">
    <property type="component" value="Unassembled WGS sequence"/>
</dbReference>
<keyword evidence="2" id="KW-0418">Kinase</keyword>
<dbReference type="STRING" id="1858805.M5G512"/>
<feature type="domain" description="Protein kinase" evidence="1">
    <location>
        <begin position="1"/>
        <end position="185"/>
    </location>
</feature>
<proteinExistence type="predicted"/>
<name>M5G512_DACPD</name>
<dbReference type="InterPro" id="IPR051681">
    <property type="entry name" value="Ser/Thr_Kinases-Pseudokinases"/>
</dbReference>
<accession>M5G512</accession>
<dbReference type="InterPro" id="IPR001245">
    <property type="entry name" value="Ser-Thr/Tyr_kinase_cat_dom"/>
</dbReference>
<organism evidence="2 3">
    <name type="scientific">Dacryopinax primogenitus (strain DJM 731)</name>
    <name type="common">Brown rot fungus</name>
    <dbReference type="NCBI Taxonomy" id="1858805"/>
    <lineage>
        <taxon>Eukaryota</taxon>
        <taxon>Fungi</taxon>
        <taxon>Dikarya</taxon>
        <taxon>Basidiomycota</taxon>
        <taxon>Agaricomycotina</taxon>
        <taxon>Dacrymycetes</taxon>
        <taxon>Dacrymycetales</taxon>
        <taxon>Dacrymycetaceae</taxon>
        <taxon>Dacryopinax</taxon>
    </lineage>
</organism>
<dbReference type="SMART" id="SM00220">
    <property type="entry name" value="S_TKc"/>
    <property type="match status" value="1"/>
</dbReference>
<dbReference type="RefSeq" id="XP_040625740.1">
    <property type="nucleotide sequence ID" value="XM_040775407.1"/>
</dbReference>
<dbReference type="Pfam" id="PF07714">
    <property type="entry name" value="PK_Tyr_Ser-Thr"/>
    <property type="match status" value="1"/>
</dbReference>
<dbReference type="InterPro" id="IPR011009">
    <property type="entry name" value="Kinase-like_dom_sf"/>
</dbReference>
<dbReference type="PANTHER" id="PTHR44329">
    <property type="entry name" value="SERINE/THREONINE-PROTEIN KINASE TNNI3K-RELATED"/>
    <property type="match status" value="1"/>
</dbReference>
<dbReference type="HOGENOM" id="CLU_000288_7_18_1"/>